<feature type="region of interest" description="Disordered" evidence="1">
    <location>
        <begin position="1"/>
        <end position="23"/>
    </location>
</feature>
<name>A0AAV3ZT60_9GAST</name>
<sequence>MIAVAARNSARAESVASAFEDSDDESFPVKRFIQPPKCLLYSGGSNWEVFKLRYNRFVKERRFTAKEAKDYLC</sequence>
<dbReference type="AlphaFoldDB" id="A0AAV3ZT60"/>
<evidence type="ECO:0000256" key="1">
    <source>
        <dbReference type="SAM" id="MobiDB-lite"/>
    </source>
</evidence>
<keyword evidence="3" id="KW-1185">Reference proteome</keyword>
<evidence type="ECO:0000313" key="2">
    <source>
        <dbReference type="EMBL" id="GFN98326.1"/>
    </source>
</evidence>
<organism evidence="2 3">
    <name type="scientific">Plakobranchus ocellatus</name>
    <dbReference type="NCBI Taxonomy" id="259542"/>
    <lineage>
        <taxon>Eukaryota</taxon>
        <taxon>Metazoa</taxon>
        <taxon>Spiralia</taxon>
        <taxon>Lophotrochozoa</taxon>
        <taxon>Mollusca</taxon>
        <taxon>Gastropoda</taxon>
        <taxon>Heterobranchia</taxon>
        <taxon>Euthyneura</taxon>
        <taxon>Panpulmonata</taxon>
        <taxon>Sacoglossa</taxon>
        <taxon>Placobranchoidea</taxon>
        <taxon>Plakobranchidae</taxon>
        <taxon>Plakobranchus</taxon>
    </lineage>
</organism>
<dbReference type="Proteomes" id="UP000735302">
    <property type="component" value="Unassembled WGS sequence"/>
</dbReference>
<protein>
    <submittedName>
        <fullName evidence="2">Uncharacterized protein</fullName>
    </submittedName>
</protein>
<reference evidence="2 3" key="1">
    <citation type="journal article" date="2021" name="Elife">
        <title>Chloroplast acquisition without the gene transfer in kleptoplastic sea slugs, Plakobranchus ocellatus.</title>
        <authorList>
            <person name="Maeda T."/>
            <person name="Takahashi S."/>
            <person name="Yoshida T."/>
            <person name="Shimamura S."/>
            <person name="Takaki Y."/>
            <person name="Nagai Y."/>
            <person name="Toyoda A."/>
            <person name="Suzuki Y."/>
            <person name="Arimoto A."/>
            <person name="Ishii H."/>
            <person name="Satoh N."/>
            <person name="Nishiyama T."/>
            <person name="Hasebe M."/>
            <person name="Maruyama T."/>
            <person name="Minagawa J."/>
            <person name="Obokata J."/>
            <person name="Shigenobu S."/>
        </authorList>
    </citation>
    <scope>NUCLEOTIDE SEQUENCE [LARGE SCALE GENOMIC DNA]</scope>
</reference>
<dbReference type="EMBL" id="BLXT01002845">
    <property type="protein sequence ID" value="GFN98326.1"/>
    <property type="molecule type" value="Genomic_DNA"/>
</dbReference>
<evidence type="ECO:0000313" key="3">
    <source>
        <dbReference type="Proteomes" id="UP000735302"/>
    </source>
</evidence>
<proteinExistence type="predicted"/>
<comment type="caution">
    <text evidence="2">The sequence shown here is derived from an EMBL/GenBank/DDBJ whole genome shotgun (WGS) entry which is preliminary data.</text>
</comment>
<gene>
    <name evidence="2" type="ORF">PoB_002483200</name>
</gene>
<accession>A0AAV3ZT60</accession>